<keyword evidence="1" id="KW-1133">Transmembrane helix</keyword>
<name>R8YUS0_9GAMM</name>
<evidence type="ECO:0000313" key="3">
    <source>
        <dbReference type="Proteomes" id="UP000013986"/>
    </source>
</evidence>
<dbReference type="AlphaFoldDB" id="R8YUS0"/>
<reference evidence="2 3" key="1">
    <citation type="submission" date="2013-02" db="EMBL/GenBank/DDBJ databases">
        <title>The Genome Sequence of Acinetobacter pittii ANC 4052.</title>
        <authorList>
            <consortium name="The Broad Institute Genome Sequencing Platform"/>
            <consortium name="The Broad Institute Genome Sequencing Center for Infectious Disease"/>
            <person name="Cerqueira G."/>
            <person name="Feldgarden M."/>
            <person name="Courvalin P."/>
            <person name="Perichon B."/>
            <person name="Grillot-Courvalin C."/>
            <person name="Clermont D."/>
            <person name="Rocha E."/>
            <person name="Yoon E.-J."/>
            <person name="Nemec A."/>
            <person name="Walker B."/>
            <person name="Young S.K."/>
            <person name="Zeng Q."/>
            <person name="Gargeya S."/>
            <person name="Fitzgerald M."/>
            <person name="Haas B."/>
            <person name="Abouelleil A."/>
            <person name="Alvarado L."/>
            <person name="Arachchi H.M."/>
            <person name="Berlin A.M."/>
            <person name="Chapman S.B."/>
            <person name="Dewar J."/>
            <person name="Goldberg J."/>
            <person name="Griggs A."/>
            <person name="Gujja S."/>
            <person name="Hansen M."/>
            <person name="Howarth C."/>
            <person name="Imamovic A."/>
            <person name="Larimer J."/>
            <person name="McCowan C."/>
            <person name="Murphy C."/>
            <person name="Neiman D."/>
            <person name="Pearson M."/>
            <person name="Priest M."/>
            <person name="Roberts A."/>
            <person name="Saif S."/>
            <person name="Shea T."/>
            <person name="Sisk P."/>
            <person name="Sykes S."/>
            <person name="Wortman J."/>
            <person name="Nusbaum C."/>
            <person name="Birren B."/>
        </authorList>
    </citation>
    <scope>NUCLEOTIDE SEQUENCE [LARGE SCALE GENOMIC DNA]</scope>
    <source>
        <strain evidence="2 3">ANC 4052</strain>
    </source>
</reference>
<comment type="caution">
    <text evidence="2">The sequence shown here is derived from an EMBL/GenBank/DDBJ whole genome shotgun (WGS) entry which is preliminary data.</text>
</comment>
<dbReference type="RefSeq" id="WP_016145554.1">
    <property type="nucleotide sequence ID" value="NZ_KB976991.1"/>
</dbReference>
<dbReference type="EMBL" id="APQO01000006">
    <property type="protein sequence ID" value="EOQ72994.1"/>
    <property type="molecule type" value="Genomic_DNA"/>
</dbReference>
<keyword evidence="1" id="KW-0472">Membrane</keyword>
<keyword evidence="1" id="KW-0812">Transmembrane</keyword>
<sequence>MNKNVVAYSISVSVILLVILIWSVLGILFKYWGDVTAIKDSLSTISGIFGGLATLGAAITAAYLYTDWREQLTSTVQQEQAKSIQLTVNKILITLDDFATFILMHSGMGHEPDYLKEASEKANAIVKDYPELAFNLKLNLVSYEETFLNGKAILTDEEMQKITWWYYYSITSLLSRILKKEHLNQPDNFQNYINALKKDREIFQNLRKKLNDEMIPKINIRP</sequence>
<protein>
    <recommendedName>
        <fullName evidence="4">DUF4760 domain-containing protein</fullName>
    </recommendedName>
</protein>
<evidence type="ECO:0000313" key="2">
    <source>
        <dbReference type="EMBL" id="EOQ72994.1"/>
    </source>
</evidence>
<feature type="transmembrane region" description="Helical" evidence="1">
    <location>
        <begin position="6"/>
        <end position="29"/>
    </location>
</feature>
<feature type="transmembrane region" description="Helical" evidence="1">
    <location>
        <begin position="41"/>
        <end position="65"/>
    </location>
</feature>
<gene>
    <name evidence="2" type="ORF">F929_02929</name>
</gene>
<dbReference type="HOGENOM" id="CLU_1192702_0_0_6"/>
<evidence type="ECO:0008006" key="4">
    <source>
        <dbReference type="Google" id="ProtNLM"/>
    </source>
</evidence>
<organism evidence="2 3">
    <name type="scientific">Acinetobacter lactucae</name>
    <dbReference type="NCBI Taxonomy" id="1785128"/>
    <lineage>
        <taxon>Bacteria</taxon>
        <taxon>Pseudomonadati</taxon>
        <taxon>Pseudomonadota</taxon>
        <taxon>Gammaproteobacteria</taxon>
        <taxon>Moraxellales</taxon>
        <taxon>Moraxellaceae</taxon>
        <taxon>Acinetobacter</taxon>
        <taxon>Acinetobacter calcoaceticus/baumannii complex</taxon>
    </lineage>
</organism>
<dbReference type="Proteomes" id="UP000013986">
    <property type="component" value="Unassembled WGS sequence"/>
</dbReference>
<dbReference type="PATRIC" id="fig|1217689.3.peg.2878"/>
<evidence type="ECO:0000256" key="1">
    <source>
        <dbReference type="SAM" id="Phobius"/>
    </source>
</evidence>
<proteinExistence type="predicted"/>
<accession>R8YUS0</accession>